<organism evidence="2 3">
    <name type="scientific">Tetrabaena socialis</name>
    <dbReference type="NCBI Taxonomy" id="47790"/>
    <lineage>
        <taxon>Eukaryota</taxon>
        <taxon>Viridiplantae</taxon>
        <taxon>Chlorophyta</taxon>
        <taxon>core chlorophytes</taxon>
        <taxon>Chlorophyceae</taxon>
        <taxon>CS clade</taxon>
        <taxon>Chlamydomonadales</taxon>
        <taxon>Tetrabaenaceae</taxon>
        <taxon>Tetrabaena</taxon>
    </lineage>
</organism>
<reference evidence="2 3" key="1">
    <citation type="journal article" date="2017" name="Mol. Biol. Evol.">
        <title>The 4-celled Tetrabaena socialis nuclear genome reveals the essential components for genetic control of cell number at the origin of multicellularity in the volvocine lineage.</title>
        <authorList>
            <person name="Featherston J."/>
            <person name="Arakaki Y."/>
            <person name="Hanschen E.R."/>
            <person name="Ferris P.J."/>
            <person name="Michod R.E."/>
            <person name="Olson B.J.S.C."/>
            <person name="Nozaki H."/>
            <person name="Durand P.M."/>
        </authorList>
    </citation>
    <scope>NUCLEOTIDE SEQUENCE [LARGE SCALE GENOMIC DNA]</scope>
    <source>
        <strain evidence="2 3">NIES-571</strain>
    </source>
</reference>
<keyword evidence="3" id="KW-1185">Reference proteome</keyword>
<feature type="region of interest" description="Disordered" evidence="1">
    <location>
        <begin position="711"/>
        <end position="752"/>
    </location>
</feature>
<comment type="caution">
    <text evidence="2">The sequence shown here is derived from an EMBL/GenBank/DDBJ whole genome shotgun (WGS) entry which is preliminary data.</text>
</comment>
<evidence type="ECO:0000313" key="2">
    <source>
        <dbReference type="EMBL" id="PNH06549.1"/>
    </source>
</evidence>
<dbReference type="EMBL" id="PGGS01000229">
    <property type="protein sequence ID" value="PNH06549.1"/>
    <property type="molecule type" value="Genomic_DNA"/>
</dbReference>
<feature type="region of interest" description="Disordered" evidence="1">
    <location>
        <begin position="29"/>
        <end position="52"/>
    </location>
</feature>
<protein>
    <submittedName>
        <fullName evidence="2">Uncharacterized protein</fullName>
    </submittedName>
</protein>
<feature type="compositionally biased region" description="Gly residues" evidence="1">
    <location>
        <begin position="106"/>
        <end position="117"/>
    </location>
</feature>
<name>A0A2J8A1Z8_9CHLO</name>
<proteinExistence type="predicted"/>
<sequence>MLYEARYTSAEQPPPLALRWKPTASTWRRSSRRSLLAAERPPPPALGLRRSAWRSGRRAPLAPCAGLYSGLLAGHGFGLLAPGAVLDSGGGSAAAGAPAGPPSAGPGAGLWCGGASGMGPEEEEEEEEEEADATEAEGVLPTASGMKHSLDLLHRPPAAAMSVPPWVSPHPLQPVPWELRLGSAKPHALFRGLLPEEQQLDSATGHRMVLTAVRNVSAANNGGSPDPAVKGRLNYMAGRRRGWCAEAAALKQAVSTCPVHALAFSAACRALKGVSTDPEAKVEVMCVKAHAAGTWQAAHHHGGNRENPALLANPQFRLLAIVRISVAPHSHYTLSLGSTHICTVAQPSWTISVHDAVAQGEVMPADIGSTRFARRATVLHATEPAADLQLSILFRLDSNKNSSNWQDKVAANVAGMVPGFRVELEEALSRCGPIADLDSELGGGLLSSMSYKRCYTRCSMLKSRTEEMAAVLRIAGSVQLFNSRQASMPGVLTAMQDFYEAFRLGLYLRPFAIAADAALTEAKQQISFADRVTAGRSPQAPLGAGGASVVIRTSPGDAELEATLRLLERHGPSKFAHHGTATGADHAAVIRRLQDDPVTCQLRGEYAEAVELSGGDNLRILQRLADRLASHFSGKGSPGCTPETVALGRLGIVQRGIDGGEAAQAARQRATGSKGPLCRSLVELQALAADTGVDVADVAAADRMLMGIDGGATTYEPGEPKPDGTVSRGTREGKSAGGSAKGGLKGQGPRKAPSNFPLALGFATWHHEACSSHHASCVTADKRGTGTFAIKCPLTTGGCGKNPRMGDISDVTEYPTLKMAQDALERDRSACSKCAAAKAKAAAGPS</sequence>
<feature type="compositionally biased region" description="Acidic residues" evidence="1">
    <location>
        <begin position="120"/>
        <end position="135"/>
    </location>
</feature>
<feature type="compositionally biased region" description="Gly residues" evidence="1">
    <location>
        <begin position="735"/>
        <end position="746"/>
    </location>
</feature>
<dbReference type="Proteomes" id="UP000236333">
    <property type="component" value="Unassembled WGS sequence"/>
</dbReference>
<dbReference type="AlphaFoldDB" id="A0A2J8A1Z8"/>
<feature type="region of interest" description="Disordered" evidence="1">
    <location>
        <begin position="89"/>
        <end position="136"/>
    </location>
</feature>
<gene>
    <name evidence="2" type="ORF">TSOC_007059</name>
</gene>
<accession>A0A2J8A1Z8</accession>
<evidence type="ECO:0000256" key="1">
    <source>
        <dbReference type="SAM" id="MobiDB-lite"/>
    </source>
</evidence>
<evidence type="ECO:0000313" key="3">
    <source>
        <dbReference type="Proteomes" id="UP000236333"/>
    </source>
</evidence>